<evidence type="ECO:0000313" key="3">
    <source>
        <dbReference type="EMBL" id="QXO95818.1"/>
    </source>
</evidence>
<dbReference type="AlphaFoldDB" id="A0A8F5ZI88"/>
<organism evidence="3 4">
    <name type="scientific">Methanospirillum hungatei</name>
    <dbReference type="NCBI Taxonomy" id="2203"/>
    <lineage>
        <taxon>Archaea</taxon>
        <taxon>Methanobacteriati</taxon>
        <taxon>Methanobacteriota</taxon>
        <taxon>Stenosarchaea group</taxon>
        <taxon>Methanomicrobia</taxon>
        <taxon>Methanomicrobiales</taxon>
        <taxon>Methanospirillaceae</taxon>
        <taxon>Methanospirillum</taxon>
    </lineage>
</organism>
<dbReference type="PANTHER" id="PTHR35023:SF1">
    <property type="entry name" value="MG-PROTOPORPHYRIN IX CHELATASE"/>
    <property type="match status" value="1"/>
</dbReference>
<dbReference type="Pfam" id="PF07728">
    <property type="entry name" value="AAA_5"/>
    <property type="match status" value="1"/>
</dbReference>
<evidence type="ECO:0000313" key="4">
    <source>
        <dbReference type="Proteomes" id="UP000694228"/>
    </source>
</evidence>
<feature type="compositionally biased region" description="Polar residues" evidence="1">
    <location>
        <begin position="355"/>
        <end position="397"/>
    </location>
</feature>
<dbReference type="EMBL" id="CP077107">
    <property type="protein sequence ID" value="QXO95818.1"/>
    <property type="molecule type" value="Genomic_DNA"/>
</dbReference>
<dbReference type="GO" id="GO:0005524">
    <property type="term" value="F:ATP binding"/>
    <property type="evidence" value="ECO:0007669"/>
    <property type="project" value="InterPro"/>
</dbReference>
<dbReference type="SMART" id="SM00382">
    <property type="entry name" value="AAA"/>
    <property type="match status" value="1"/>
</dbReference>
<dbReference type="SMART" id="SM00327">
    <property type="entry name" value="VWA"/>
    <property type="match status" value="1"/>
</dbReference>
<dbReference type="OrthoDB" id="25914at2157"/>
<accession>A0A8F5ZI88</accession>
<dbReference type="InterPro" id="IPR012804">
    <property type="entry name" value="Cob_chelat_sub_put"/>
</dbReference>
<dbReference type="InterPro" id="IPR003593">
    <property type="entry name" value="AAA+_ATPase"/>
</dbReference>
<dbReference type="CDD" id="cd01451">
    <property type="entry name" value="vWA_Magnesium_chelatase"/>
    <property type="match status" value="1"/>
</dbReference>
<dbReference type="PANTHER" id="PTHR35023">
    <property type="entry name" value="CHELATASE-RELATED"/>
    <property type="match status" value="1"/>
</dbReference>
<dbReference type="InterPro" id="IPR002035">
    <property type="entry name" value="VWF_A"/>
</dbReference>
<dbReference type="InterPro" id="IPR041628">
    <property type="entry name" value="ChlI/MoxR_AAA_lid"/>
</dbReference>
<evidence type="ECO:0000259" key="2">
    <source>
        <dbReference type="PROSITE" id="PS50234"/>
    </source>
</evidence>
<dbReference type="PROSITE" id="PS50234">
    <property type="entry name" value="VWFA"/>
    <property type="match status" value="1"/>
</dbReference>
<dbReference type="Proteomes" id="UP000694228">
    <property type="component" value="Chromosome"/>
</dbReference>
<reference evidence="3 4" key="1">
    <citation type="submission" date="2021-06" db="EMBL/GenBank/DDBJ databases">
        <title>Complete genome sequence of the secondary alcohol utilizing methanogen Methanospirillum hungatei strain GP1.</title>
        <authorList>
            <person name="Day L.A."/>
            <person name="Costa K.C."/>
        </authorList>
    </citation>
    <scope>NUCLEOTIDE SEQUENCE [LARGE SCALE GENOMIC DNA]</scope>
    <source>
        <strain evidence="3 4">GP1</strain>
    </source>
</reference>
<dbReference type="NCBIfam" id="TIGR02442">
    <property type="entry name" value="Cob-chelat-sub"/>
    <property type="match status" value="1"/>
</dbReference>
<gene>
    <name evidence="3" type="ORF">KSK55_05360</name>
</gene>
<dbReference type="Pfam" id="PF17863">
    <property type="entry name" value="AAA_lid_2"/>
    <property type="match status" value="1"/>
</dbReference>
<dbReference type="InterPro" id="IPR041702">
    <property type="entry name" value="BchD/ChlD_VWA"/>
</dbReference>
<feature type="compositionally biased region" description="Basic and acidic residues" evidence="1">
    <location>
        <begin position="426"/>
        <end position="435"/>
    </location>
</feature>
<proteinExistence type="predicted"/>
<feature type="domain" description="VWFA" evidence="2">
    <location>
        <begin position="493"/>
        <end position="677"/>
    </location>
</feature>
<protein>
    <submittedName>
        <fullName evidence="3">Cobaltochelatase</fullName>
    </submittedName>
</protein>
<dbReference type="InterPro" id="IPR052989">
    <property type="entry name" value="Mg-chelatase_DI-like"/>
</dbReference>
<dbReference type="Pfam" id="PF13519">
    <property type="entry name" value="VWA_2"/>
    <property type="match status" value="1"/>
</dbReference>
<feature type="region of interest" description="Disordered" evidence="1">
    <location>
        <begin position="347"/>
        <end position="435"/>
    </location>
</feature>
<evidence type="ECO:0000256" key="1">
    <source>
        <dbReference type="SAM" id="MobiDB-lite"/>
    </source>
</evidence>
<dbReference type="GO" id="GO:0016887">
    <property type="term" value="F:ATP hydrolysis activity"/>
    <property type="evidence" value="ECO:0007669"/>
    <property type="project" value="InterPro"/>
</dbReference>
<name>A0A8F5ZI88_METHU</name>
<sequence length="684" mass="75189">MTHQLKKTLLPFSAIVGQEQMKKALLLNAINPSIGGVLIRGEKGTAKSSTVRALAEILPEIKIVPGCPFSCDPKRETELCDLCTDKKGKKHLSDSIKRKVRVVNLPIGATEDRVVGTIDIERALKKGIKALEPGILADANRGILYIDEVNLLDDHVVDVLLDAAAMGVNTVEREGISFSHPARFILIGTMNPEEGELRPQLLDRFGLQVSVEAIDNPDDRMEIVRRAEEFHQNPREVRRRFKKSQKRISRQIQKAMEILPQVVISEMLVRKAVDICISLGVRTHRAEITIVRTAKTLAALDGRDKVSPDDLRQAIELALPHRMRRRPFEEPKVDPQQLDDLMYQEPEQQPDDLNDTPSTQQTGSDNSEPQNVSCEQNSQNCQNELSGSRGSDPQEQQLFCIGSPIDPEKLRPKNKKRPDKIYAPGRRFDTKGSDRRGHYIGAEKRVSGTDIALDATIRAVAPGQRTRPSGDLAVVIRADELLQKRRIGKSATACLFVVDASGSMGVEQRMAAAKGAVFSLLEEAYTFRDRVGLIAFRGETADLILPLTSSIDLAFTRLSELPTGGKTPLAAGLQKALTIFLNEKRKYPSLEPLLVLITDGRANVGTGGRLKEEIMSASDDLARAGIETVVIDTENKKSGFGLKLGFCPSIAERTHGRYFRISDLSAETVSGAVLSSLSTVNGTG</sequence>
<dbReference type="InterPro" id="IPR011704">
    <property type="entry name" value="ATPase_dyneun-rel_AAA"/>
</dbReference>